<dbReference type="PANTHER" id="PTHR43591">
    <property type="entry name" value="METHYLTRANSFERASE"/>
    <property type="match status" value="1"/>
</dbReference>
<dbReference type="OrthoDB" id="2013972at2759"/>
<evidence type="ECO:0000313" key="3">
    <source>
        <dbReference type="Proteomes" id="UP001153678"/>
    </source>
</evidence>
<dbReference type="Pfam" id="PF13649">
    <property type="entry name" value="Methyltransf_25"/>
    <property type="match status" value="1"/>
</dbReference>
<accession>A0A9W4SV60</accession>
<gene>
    <name evidence="2" type="ORF">FWILDA_LOCUS10606</name>
</gene>
<reference evidence="2" key="1">
    <citation type="submission" date="2022-08" db="EMBL/GenBank/DDBJ databases">
        <authorList>
            <person name="Kallberg Y."/>
            <person name="Tangrot J."/>
            <person name="Rosling A."/>
        </authorList>
    </citation>
    <scope>NUCLEOTIDE SEQUENCE</scope>
    <source>
        <strain evidence="2">Wild A</strain>
    </source>
</reference>
<dbReference type="AlphaFoldDB" id="A0A9W4SV60"/>
<dbReference type="EMBL" id="CAMKVN010002752">
    <property type="protein sequence ID" value="CAI2182488.1"/>
    <property type="molecule type" value="Genomic_DNA"/>
</dbReference>
<keyword evidence="3" id="KW-1185">Reference proteome</keyword>
<dbReference type="InterPro" id="IPR041698">
    <property type="entry name" value="Methyltransf_25"/>
</dbReference>
<comment type="caution">
    <text evidence="2">The sequence shown here is derived from an EMBL/GenBank/DDBJ whole genome shotgun (WGS) entry which is preliminary data.</text>
</comment>
<name>A0A9W4SV60_9GLOM</name>
<dbReference type="GO" id="GO:0008168">
    <property type="term" value="F:methyltransferase activity"/>
    <property type="evidence" value="ECO:0007669"/>
    <property type="project" value="TreeGrafter"/>
</dbReference>
<proteinExistence type="predicted"/>
<dbReference type="Proteomes" id="UP001153678">
    <property type="component" value="Unassembled WGS sequence"/>
</dbReference>
<dbReference type="SUPFAM" id="SSF53335">
    <property type="entry name" value="S-adenosyl-L-methionine-dependent methyltransferases"/>
    <property type="match status" value="1"/>
</dbReference>
<feature type="domain" description="Methyltransferase" evidence="1">
    <location>
        <begin position="101"/>
        <end position="192"/>
    </location>
</feature>
<evidence type="ECO:0000313" key="2">
    <source>
        <dbReference type="EMBL" id="CAI2182488.1"/>
    </source>
</evidence>
<dbReference type="CDD" id="cd02440">
    <property type="entry name" value="AdoMet_MTases"/>
    <property type="match status" value="1"/>
</dbReference>
<evidence type="ECO:0000259" key="1">
    <source>
        <dbReference type="Pfam" id="PF13649"/>
    </source>
</evidence>
<protein>
    <submittedName>
        <fullName evidence="2">13895_t:CDS:1</fullName>
    </submittedName>
</protein>
<dbReference type="InterPro" id="IPR029063">
    <property type="entry name" value="SAM-dependent_MTases_sf"/>
</dbReference>
<dbReference type="PANTHER" id="PTHR43591:SF24">
    <property type="entry name" value="2-METHOXY-6-POLYPRENYL-1,4-BENZOQUINOL METHYLASE, MITOCHONDRIAL"/>
    <property type="match status" value="1"/>
</dbReference>
<dbReference type="Gene3D" id="3.40.50.150">
    <property type="entry name" value="Vaccinia Virus protein VP39"/>
    <property type="match status" value="1"/>
</dbReference>
<organism evidence="2 3">
    <name type="scientific">Funneliformis geosporum</name>
    <dbReference type="NCBI Taxonomy" id="1117311"/>
    <lineage>
        <taxon>Eukaryota</taxon>
        <taxon>Fungi</taxon>
        <taxon>Fungi incertae sedis</taxon>
        <taxon>Mucoromycota</taxon>
        <taxon>Glomeromycotina</taxon>
        <taxon>Glomeromycetes</taxon>
        <taxon>Glomerales</taxon>
        <taxon>Glomeraceae</taxon>
        <taxon>Funneliformis</taxon>
    </lineage>
</organism>
<sequence length="368" mass="43382">MGKKLSRPDKSNNSIKSSKVFQTKTIKPHDYQVPLPPPNFNIYYYRGDRKYINLSDINYLYPVDDNEIDRMQNQHYLCRHVWGDNYSAPIKKLLGKNDTKILDVGCGPATWTLEMATDYAKSKFTGIDIAPTYPIHTKPCNVEFLQANILTGLPYADETFDYVICRLMIFAFTLKDWEIAIREICRVCKVGGYVEFMEKDILFWNEGNFTRNARTCFAEELRTKKKIESVISPRLPRFISKTKHFPIIYHAERNIPIGKWGGKLGEYYEYMYEWGAKNLRNVMKDCGYNEKEWDSIVENVMEELSYNHGYDKIHRIWAKKEEFQPDMEEKAIYFLSSREIIHTYENEVNLISIRKNEQENFVTESTES</sequence>